<protein>
    <submittedName>
        <fullName evidence="2">Protein of uncharacterized function (DUF1176)</fullName>
    </submittedName>
</protein>
<feature type="signal peptide" evidence="1">
    <location>
        <begin position="1"/>
        <end position="21"/>
    </location>
</feature>
<dbReference type="Proteomes" id="UP000279284">
    <property type="component" value="Chromosome"/>
</dbReference>
<dbReference type="OrthoDB" id="6183301at2"/>
<proteinExistence type="predicted"/>
<evidence type="ECO:0000256" key="1">
    <source>
        <dbReference type="SAM" id="SignalP"/>
    </source>
</evidence>
<sequence length="355" mass="39159">MFARFTVCAVALSAACAGAQADGKALEGIMFSRHDWELACDNTGFCRAAGYQAEEDFEHPVSVSFSRKAGKQAPVQGEILFYAFDPQGEAGSFNEASLRINGRQTGRVKLADNGQGGKLSAWQTRTLLQALKHKSRIELRAGRQRWQVSDAGAAAVLLKMDEFQQRVNTPSALIRKGKSRHAVLQPRVKPAIRIPAVAKAEPREIKAESTEFKKLEALLRQYPDPEKDMVEFCNRYQETGITVHLLDKRHTLLQVPCVAGAYQSSDAYFVMNAQMSKVIQKVGGGHGGNDEGYKAGRIFSAFKGRGLGDCWGFSIWAWNGRKFVLAEDSHTGMCKGFPGGAWRFSRFTSEISEVE</sequence>
<name>A0A448D7Q5_9NEIS</name>
<evidence type="ECO:0000313" key="2">
    <source>
        <dbReference type="EMBL" id="VEF00703.1"/>
    </source>
</evidence>
<dbReference type="InterPro" id="IPR009560">
    <property type="entry name" value="DUF1176"/>
</dbReference>
<accession>A0A448D7Q5</accession>
<dbReference type="KEGG" id="nci:NCTC10296_00990"/>
<reference evidence="2 3" key="1">
    <citation type="submission" date="2018-12" db="EMBL/GenBank/DDBJ databases">
        <authorList>
            <consortium name="Pathogen Informatics"/>
        </authorList>
    </citation>
    <scope>NUCLEOTIDE SEQUENCE [LARGE SCALE GENOMIC DNA]</scope>
    <source>
        <strain evidence="2 3">NCTC10296</strain>
    </source>
</reference>
<dbReference type="STRING" id="493.BWD07_07050"/>
<dbReference type="EMBL" id="LR134313">
    <property type="protein sequence ID" value="VEF00703.1"/>
    <property type="molecule type" value="Genomic_DNA"/>
</dbReference>
<dbReference type="Pfam" id="PF06674">
    <property type="entry name" value="DUF1176"/>
    <property type="match status" value="1"/>
</dbReference>
<keyword evidence="3" id="KW-1185">Reference proteome</keyword>
<dbReference type="RefSeq" id="WP_085416659.1">
    <property type="nucleotide sequence ID" value="NZ_CAUJPY010000033.1"/>
</dbReference>
<gene>
    <name evidence="2" type="ORF">NCTC10296_00990</name>
</gene>
<organism evidence="2 3">
    <name type="scientific">Neisseria canis</name>
    <dbReference type="NCBI Taxonomy" id="493"/>
    <lineage>
        <taxon>Bacteria</taxon>
        <taxon>Pseudomonadati</taxon>
        <taxon>Pseudomonadota</taxon>
        <taxon>Betaproteobacteria</taxon>
        <taxon>Neisseriales</taxon>
        <taxon>Neisseriaceae</taxon>
        <taxon>Neisseria</taxon>
    </lineage>
</organism>
<keyword evidence="1" id="KW-0732">Signal</keyword>
<evidence type="ECO:0000313" key="3">
    <source>
        <dbReference type="Proteomes" id="UP000279284"/>
    </source>
</evidence>
<dbReference type="PROSITE" id="PS51257">
    <property type="entry name" value="PROKAR_LIPOPROTEIN"/>
    <property type="match status" value="1"/>
</dbReference>
<dbReference type="AlphaFoldDB" id="A0A448D7Q5"/>
<feature type="chain" id="PRO_5019013044" evidence="1">
    <location>
        <begin position="22"/>
        <end position="355"/>
    </location>
</feature>